<gene>
    <name evidence="14" type="ORF">lb338_phage_63</name>
</gene>
<evidence type="ECO:0000256" key="11">
    <source>
        <dbReference type="PIRSR" id="PIRSR035805-2"/>
    </source>
</evidence>
<feature type="active site" description="Proton acceptor" evidence="10">
    <location>
        <position position="87"/>
    </location>
</feature>
<dbReference type="GO" id="GO:0004797">
    <property type="term" value="F:thymidine kinase activity"/>
    <property type="evidence" value="ECO:0007669"/>
    <property type="project" value="UniProtKB-EC"/>
</dbReference>
<sequence length="194" mass="21837">MAQLFFKYGCMDSGKTMQLLATKHNYDAYGRTCLIMSPSVDTRSGYGTIKSRLKGLEEPAEAIEEGMDIYHKVATMDSIPDAILVDESQFLSEEHIDQLAEIVDKLGIPVLCFGLKTDFQAKLFSGSKRLLEVADKIEEIKTICAYCNHKAVLNGRFKDGKLVTNGKQVQVGDEDYKPLCRYHYSKLKEDTECM</sequence>
<evidence type="ECO:0000256" key="12">
    <source>
        <dbReference type="RuleBase" id="RU000544"/>
    </source>
</evidence>
<dbReference type="KEGG" id="vg:7750918"/>
<evidence type="ECO:0000313" key="14">
    <source>
        <dbReference type="EMBL" id="ACO36984.1"/>
    </source>
</evidence>
<evidence type="ECO:0000256" key="4">
    <source>
        <dbReference type="ARBA" id="ARBA00022634"/>
    </source>
</evidence>
<dbReference type="GO" id="GO:0046104">
    <property type="term" value="P:thymidine metabolic process"/>
    <property type="evidence" value="ECO:0007669"/>
    <property type="project" value="TreeGrafter"/>
</dbReference>
<dbReference type="InterPro" id="IPR020633">
    <property type="entry name" value="Thymidine_kinase_CS"/>
</dbReference>
<dbReference type="SUPFAM" id="SSF52540">
    <property type="entry name" value="P-loop containing nucleoside triphosphate hydrolases"/>
    <property type="match status" value="1"/>
</dbReference>
<dbReference type="PANTHER" id="PTHR11441">
    <property type="entry name" value="THYMIDINE KINASE"/>
    <property type="match status" value="1"/>
</dbReference>
<evidence type="ECO:0000256" key="5">
    <source>
        <dbReference type="ARBA" id="ARBA00022679"/>
    </source>
</evidence>
<comment type="similarity">
    <text evidence="1 13">Belongs to the thymidine kinase family.</text>
</comment>
<evidence type="ECO:0000256" key="6">
    <source>
        <dbReference type="ARBA" id="ARBA00022741"/>
    </source>
</evidence>
<evidence type="ECO:0000256" key="8">
    <source>
        <dbReference type="ARBA" id="ARBA00022840"/>
    </source>
</evidence>
<evidence type="ECO:0000313" key="15">
    <source>
        <dbReference type="Proteomes" id="UP000001878"/>
    </source>
</evidence>
<dbReference type="InterPro" id="IPR027417">
    <property type="entry name" value="P-loop_NTPase"/>
</dbReference>
<evidence type="ECO:0000256" key="13">
    <source>
        <dbReference type="RuleBase" id="RU004165"/>
    </source>
</evidence>
<evidence type="ECO:0000256" key="1">
    <source>
        <dbReference type="ARBA" id="ARBA00007587"/>
    </source>
</evidence>
<dbReference type="Gene3D" id="3.40.50.300">
    <property type="entry name" value="P-loop containing nucleotide triphosphate hydrolases"/>
    <property type="match status" value="1"/>
</dbReference>
<evidence type="ECO:0000256" key="10">
    <source>
        <dbReference type="PIRSR" id="PIRSR035805-1"/>
    </source>
</evidence>
<dbReference type="EMBL" id="FJ822135">
    <property type="protein sequence ID" value="ACO36984.1"/>
    <property type="molecule type" value="Genomic_DNA"/>
</dbReference>
<comment type="catalytic activity">
    <reaction evidence="9 12">
        <text>thymidine + ATP = dTMP + ADP + H(+)</text>
        <dbReference type="Rhea" id="RHEA:19129"/>
        <dbReference type="ChEBI" id="CHEBI:15378"/>
        <dbReference type="ChEBI" id="CHEBI:17748"/>
        <dbReference type="ChEBI" id="CHEBI:30616"/>
        <dbReference type="ChEBI" id="CHEBI:63528"/>
        <dbReference type="ChEBI" id="CHEBI:456216"/>
        <dbReference type="EC" id="2.7.1.21"/>
    </reaction>
</comment>
<feature type="binding site" evidence="11">
    <location>
        <begin position="169"/>
        <end position="172"/>
    </location>
    <ligand>
        <name>substrate</name>
    </ligand>
</feature>
<dbReference type="OrthoDB" id="9611at10239"/>
<keyword evidence="7 12" id="KW-0418">Kinase</keyword>
<dbReference type="Proteomes" id="UP000001878">
    <property type="component" value="Segment"/>
</dbReference>
<dbReference type="PANTHER" id="PTHR11441:SF0">
    <property type="entry name" value="THYMIDINE KINASE, CYTOSOLIC"/>
    <property type="match status" value="1"/>
</dbReference>
<dbReference type="NCBIfam" id="NF003300">
    <property type="entry name" value="PRK04296.1-5"/>
    <property type="match status" value="1"/>
</dbReference>
<dbReference type="InterPro" id="IPR001267">
    <property type="entry name" value="Thymidine_kinase"/>
</dbReference>
<dbReference type="HAMAP" id="MF_00124">
    <property type="entry name" value="Thymidine_kinase"/>
    <property type="match status" value="1"/>
</dbReference>
<keyword evidence="4 12" id="KW-0237">DNA synthesis</keyword>
<keyword evidence="15" id="KW-1185">Reference proteome</keyword>
<reference evidence="14 15" key="1">
    <citation type="journal article" date="2009" name="Gene">
        <title>Genome of a virulent bacteriophage Lb338-1 that lyses the probiotic Lactobacillus paracasei cheese strain.</title>
        <authorList>
            <person name="Alemayehu D."/>
            <person name="Ross R.P."/>
            <person name="O'Sullivan O."/>
            <person name="Coffey A."/>
            <person name="Stanton C."/>
            <person name="Fitzgerald G.F."/>
            <person name="McAuliffe O."/>
        </authorList>
    </citation>
    <scope>NUCLEOTIDE SEQUENCE [LARGE SCALE GENOMIC DNA]</scope>
    <source>
        <strain evidence="14">Lb338-1</strain>
    </source>
</reference>
<name>C1KFH3_9CAUD</name>
<protein>
    <recommendedName>
        <fullName evidence="3 12">Thymidine kinase</fullName>
        <ecNumber evidence="2 12">2.7.1.21</ecNumber>
    </recommendedName>
</protein>
<keyword evidence="6 12" id="KW-0547">Nucleotide-binding</keyword>
<dbReference type="Gene3D" id="3.30.60.20">
    <property type="match status" value="1"/>
</dbReference>
<proteinExistence type="inferred from homology"/>
<dbReference type="Pfam" id="PF00265">
    <property type="entry name" value="TK"/>
    <property type="match status" value="1"/>
</dbReference>
<dbReference type="EC" id="2.7.1.21" evidence="2 12"/>
<evidence type="ECO:0000256" key="9">
    <source>
        <dbReference type="ARBA" id="ARBA00048254"/>
    </source>
</evidence>
<keyword evidence="5 12" id="KW-0808">Transferase</keyword>
<dbReference type="RefSeq" id="YP_002790742.1">
    <property type="nucleotide sequence ID" value="NC_012530.1"/>
</dbReference>
<evidence type="ECO:0000256" key="2">
    <source>
        <dbReference type="ARBA" id="ARBA00012118"/>
    </source>
</evidence>
<feature type="binding site" evidence="11">
    <location>
        <position position="176"/>
    </location>
    <ligand>
        <name>substrate</name>
    </ligand>
</feature>
<keyword evidence="8 12" id="KW-0067">ATP-binding</keyword>
<dbReference type="GO" id="GO:0005524">
    <property type="term" value="F:ATP binding"/>
    <property type="evidence" value="ECO:0007669"/>
    <property type="project" value="UniProtKB-KW"/>
</dbReference>
<dbReference type="GeneID" id="7750918"/>
<accession>C1KFH3</accession>
<dbReference type="PROSITE" id="PS00603">
    <property type="entry name" value="TK_CELLULAR_TYPE"/>
    <property type="match status" value="1"/>
</dbReference>
<dbReference type="PIRSF" id="PIRSF035805">
    <property type="entry name" value="TK_cell"/>
    <property type="match status" value="1"/>
</dbReference>
<organism evidence="14 15">
    <name type="scientific">Lactobacillus phage Lb338-1</name>
    <dbReference type="NCBI Taxonomy" id="2892342"/>
    <lineage>
        <taxon>Viruses</taxon>
        <taxon>Duplodnaviria</taxon>
        <taxon>Heunggongvirae</taxon>
        <taxon>Uroviricota</taxon>
        <taxon>Caudoviricetes</taxon>
        <taxon>Herelleviridae</taxon>
        <taxon>Mooreparkvirus</taxon>
        <taxon>Mooreparkvirus Lb3381</taxon>
    </lineage>
</organism>
<evidence type="ECO:0000256" key="3">
    <source>
        <dbReference type="ARBA" id="ARBA00020079"/>
    </source>
</evidence>
<dbReference type="GO" id="GO:0071897">
    <property type="term" value="P:DNA biosynthetic process"/>
    <property type="evidence" value="ECO:0007669"/>
    <property type="project" value="UniProtKB-KW"/>
</dbReference>
<evidence type="ECO:0000256" key="7">
    <source>
        <dbReference type="ARBA" id="ARBA00022777"/>
    </source>
</evidence>
<dbReference type="SUPFAM" id="SSF57716">
    <property type="entry name" value="Glucocorticoid receptor-like (DNA-binding domain)"/>
    <property type="match status" value="1"/>
</dbReference>